<dbReference type="Pfam" id="PF00496">
    <property type="entry name" value="SBP_bac_5"/>
    <property type="match status" value="1"/>
</dbReference>
<comment type="caution">
    <text evidence="6">The sequence shown here is derived from an EMBL/GenBank/DDBJ whole genome shotgun (WGS) entry which is preliminary data.</text>
</comment>
<feature type="signal peptide" evidence="4">
    <location>
        <begin position="1"/>
        <end position="20"/>
    </location>
</feature>
<dbReference type="Proteomes" id="UP001597277">
    <property type="component" value="Unassembled WGS sequence"/>
</dbReference>
<feature type="domain" description="Solute-binding protein family 5" evidence="5">
    <location>
        <begin position="87"/>
        <end position="435"/>
    </location>
</feature>
<comment type="similarity">
    <text evidence="1">Belongs to the bacterial solute-binding protein 5 family.</text>
</comment>
<gene>
    <name evidence="6" type="ORF">ACFSE6_05575</name>
</gene>
<organism evidence="6 7">
    <name type="scientific">Georgenia deserti</name>
    <dbReference type="NCBI Taxonomy" id="2093781"/>
    <lineage>
        <taxon>Bacteria</taxon>
        <taxon>Bacillati</taxon>
        <taxon>Actinomycetota</taxon>
        <taxon>Actinomycetes</taxon>
        <taxon>Micrococcales</taxon>
        <taxon>Bogoriellaceae</taxon>
        <taxon>Georgenia</taxon>
    </lineage>
</organism>
<dbReference type="InterPro" id="IPR000914">
    <property type="entry name" value="SBP_5_dom"/>
</dbReference>
<evidence type="ECO:0000256" key="1">
    <source>
        <dbReference type="ARBA" id="ARBA00005695"/>
    </source>
</evidence>
<evidence type="ECO:0000313" key="7">
    <source>
        <dbReference type="Proteomes" id="UP001597277"/>
    </source>
</evidence>
<dbReference type="InterPro" id="IPR039424">
    <property type="entry name" value="SBP_5"/>
</dbReference>
<reference evidence="7" key="1">
    <citation type="journal article" date="2019" name="Int. J. Syst. Evol. Microbiol.">
        <title>The Global Catalogue of Microorganisms (GCM) 10K type strain sequencing project: providing services to taxonomists for standard genome sequencing and annotation.</title>
        <authorList>
            <consortium name="The Broad Institute Genomics Platform"/>
            <consortium name="The Broad Institute Genome Sequencing Center for Infectious Disease"/>
            <person name="Wu L."/>
            <person name="Ma J."/>
        </authorList>
    </citation>
    <scope>NUCLEOTIDE SEQUENCE [LARGE SCALE GENOMIC DNA]</scope>
    <source>
        <strain evidence="7">JCM 17130</strain>
    </source>
</reference>
<protein>
    <submittedName>
        <fullName evidence="6">ABC transporter substrate-binding protein</fullName>
    </submittedName>
</protein>
<dbReference type="Gene3D" id="3.90.76.10">
    <property type="entry name" value="Dipeptide-binding Protein, Domain 1"/>
    <property type="match status" value="1"/>
</dbReference>
<dbReference type="RefSeq" id="WP_388003235.1">
    <property type="nucleotide sequence ID" value="NZ_JBHUEE010000002.1"/>
</dbReference>
<dbReference type="Gene3D" id="3.10.105.10">
    <property type="entry name" value="Dipeptide-binding Protein, Domain 3"/>
    <property type="match status" value="1"/>
</dbReference>
<name>A0ABW4L349_9MICO</name>
<dbReference type="Gene3D" id="3.40.190.10">
    <property type="entry name" value="Periplasmic binding protein-like II"/>
    <property type="match status" value="1"/>
</dbReference>
<evidence type="ECO:0000256" key="4">
    <source>
        <dbReference type="SAM" id="SignalP"/>
    </source>
</evidence>
<dbReference type="SUPFAM" id="SSF53850">
    <property type="entry name" value="Periplasmic binding protein-like II"/>
    <property type="match status" value="1"/>
</dbReference>
<sequence length="535" mass="58425">MHTTRAFRALTVAAGAAVLAACTLGDPDGEGAAPAAGAAGGESAEHTFVAGTGTVPHLNPQIIVSPSIDMVTGGMYEALVRLTDTYEVVPWLARDWEIADGGRRVTLTLEEGVTWHDGEPFTADDVVFNLEELVPYQAYGAGLVESIDTVEAPDDHTVVMTFAEPYGPVMEVLSLQRMLPKHLYEGTDYLDNPANMAPVGTGPFEFENFAEGQEISMRAYEDYWKGEVEVDRLIYVIQNDTNAGALSLIAGDTMVGGVGQGMLEQVRAAEHLELTQRGQLPRQFIFTMNADVPELQDPEVRRLVYQSVNRSQVAEVALPEISYEPTSMYPDELGWIDPGIDYREEFPYDPDAINARLDELGYGRDENGNRFSLRLHLMSMTAEARAVGAVIESSMAEVGIAVELVGEETNVFMENVYQRRDFDTAIVEATLGVDPSLGITRWYHCLSEPVDAENPSGICDEQLQEAVDAALQTTDQAERAEHFRTVQERAAEVMMAGPLVFHTPFSAYNSAEWEGLGSPDGLTGGADWTAVSPRE</sequence>
<dbReference type="PANTHER" id="PTHR30290">
    <property type="entry name" value="PERIPLASMIC BINDING COMPONENT OF ABC TRANSPORTER"/>
    <property type="match status" value="1"/>
</dbReference>
<dbReference type="PANTHER" id="PTHR30290:SF9">
    <property type="entry name" value="OLIGOPEPTIDE-BINDING PROTEIN APPA"/>
    <property type="match status" value="1"/>
</dbReference>
<accession>A0ABW4L349</accession>
<keyword evidence="2" id="KW-0813">Transport</keyword>
<keyword evidence="7" id="KW-1185">Reference proteome</keyword>
<proteinExistence type="inferred from homology"/>
<evidence type="ECO:0000259" key="5">
    <source>
        <dbReference type="Pfam" id="PF00496"/>
    </source>
</evidence>
<evidence type="ECO:0000256" key="2">
    <source>
        <dbReference type="ARBA" id="ARBA00022448"/>
    </source>
</evidence>
<dbReference type="PIRSF" id="PIRSF002741">
    <property type="entry name" value="MppA"/>
    <property type="match status" value="1"/>
</dbReference>
<dbReference type="InterPro" id="IPR030678">
    <property type="entry name" value="Peptide/Ni-bd"/>
</dbReference>
<dbReference type="EMBL" id="JBHUEE010000002">
    <property type="protein sequence ID" value="MFD1717292.1"/>
    <property type="molecule type" value="Genomic_DNA"/>
</dbReference>
<keyword evidence="3 4" id="KW-0732">Signal</keyword>
<evidence type="ECO:0000256" key="3">
    <source>
        <dbReference type="ARBA" id="ARBA00022729"/>
    </source>
</evidence>
<feature type="chain" id="PRO_5047541494" evidence="4">
    <location>
        <begin position="21"/>
        <end position="535"/>
    </location>
</feature>
<evidence type="ECO:0000313" key="6">
    <source>
        <dbReference type="EMBL" id="MFD1717292.1"/>
    </source>
</evidence>
<dbReference type="PROSITE" id="PS51257">
    <property type="entry name" value="PROKAR_LIPOPROTEIN"/>
    <property type="match status" value="1"/>
</dbReference>